<dbReference type="RefSeq" id="WP_245919999.1">
    <property type="nucleotide sequence ID" value="NZ_FZNP01000015.1"/>
</dbReference>
<dbReference type="SUPFAM" id="SSF48239">
    <property type="entry name" value="Terpenoid cyclases/Protein prenyltransferases"/>
    <property type="match status" value="1"/>
</dbReference>
<organism evidence="2 3">
    <name type="scientific">Actinomadura mexicana</name>
    <dbReference type="NCBI Taxonomy" id="134959"/>
    <lineage>
        <taxon>Bacteria</taxon>
        <taxon>Bacillati</taxon>
        <taxon>Actinomycetota</taxon>
        <taxon>Actinomycetes</taxon>
        <taxon>Streptosporangiales</taxon>
        <taxon>Thermomonosporaceae</taxon>
        <taxon>Actinomadura</taxon>
    </lineage>
</organism>
<keyword evidence="2" id="KW-0808">Transferase</keyword>
<feature type="domain" description="Squalene cyclase C-terminal" evidence="1">
    <location>
        <begin position="397"/>
        <end position="492"/>
    </location>
</feature>
<accession>A0A239DR91</accession>
<dbReference type="InterPro" id="IPR008930">
    <property type="entry name" value="Terpenoid_cyclase/PrenylTrfase"/>
</dbReference>
<dbReference type="UniPathway" id="UPA00337"/>
<dbReference type="InterPro" id="IPR032696">
    <property type="entry name" value="SQ_cyclase_C"/>
</dbReference>
<reference evidence="3" key="1">
    <citation type="submission" date="2017-06" db="EMBL/GenBank/DDBJ databases">
        <authorList>
            <person name="Varghese N."/>
            <person name="Submissions S."/>
        </authorList>
    </citation>
    <scope>NUCLEOTIDE SEQUENCE [LARGE SCALE GENOMIC DNA]</scope>
    <source>
        <strain evidence="3">DSM 44485</strain>
    </source>
</reference>
<sequence>MTAEEVGPDAAEAADPDPDDLYAAAGALVADLVHHPWGRSSPSIYETGRLVSLAPWLAGQSRRIRFLLDTQRSDGGWGPPDPGYALVPTLSATEALLSALAPEEGRRPAGVHAAEVARGAGRALRALARRLDGATAADFPDMPAIEHITPALIEAINGHLDRLRGAPALAAWWTGGRLAPPAGMDGAFVAAAKAHLENGGAVPLKVQHALEVAGASARRAGSVSPVPLPAPARPVREFSVVDRPGRFATVGASTAATAAWLGGPDVDRAGGQAARRYLEAAVEQHGGPVPVAVPVTNFERGWVLGWLARAGLAPAVPPELIAQMRASLGEDGAPGGTGLPPDADTSSGVLYALSLLGEPHPPDLLWKYETSTHFCSWPGENGRSVTTNAHVLEAFGHYLECGGADPTGRYAASARKSASWLIGEQLDDGRWEDRWHASPLYATACAALALNEFGGPESADAVHRSVEWVLREQRTDGSWGRWCGTAEETAYAVHILVLARPSGDAAPDSAVREAAERAVRLGDAYLTAALRSTPGTLTGGPGDVDSGKPPLWHDKDLYRPTTIVRAAVLGALRLARRDTSVSAR</sequence>
<dbReference type="Gene3D" id="1.50.10.20">
    <property type="match status" value="1"/>
</dbReference>
<gene>
    <name evidence="2" type="ORF">SAMN06265355_115114</name>
</gene>
<evidence type="ECO:0000313" key="3">
    <source>
        <dbReference type="Proteomes" id="UP000198420"/>
    </source>
</evidence>
<dbReference type="EMBL" id="FZNP01000015">
    <property type="protein sequence ID" value="SNS34719.1"/>
    <property type="molecule type" value="Genomic_DNA"/>
</dbReference>
<dbReference type="Proteomes" id="UP000198420">
    <property type="component" value="Unassembled WGS sequence"/>
</dbReference>
<evidence type="ECO:0000259" key="1">
    <source>
        <dbReference type="Pfam" id="PF13243"/>
    </source>
</evidence>
<keyword evidence="3" id="KW-1185">Reference proteome</keyword>
<name>A0A239DR91_9ACTN</name>
<dbReference type="GO" id="GO:0016740">
    <property type="term" value="F:transferase activity"/>
    <property type="evidence" value="ECO:0007669"/>
    <property type="project" value="UniProtKB-KW"/>
</dbReference>
<proteinExistence type="predicted"/>
<evidence type="ECO:0000313" key="2">
    <source>
        <dbReference type="EMBL" id="SNS34719.1"/>
    </source>
</evidence>
<dbReference type="Pfam" id="PF13243">
    <property type="entry name" value="SQHop_cyclase_C"/>
    <property type="match status" value="1"/>
</dbReference>
<protein>
    <submittedName>
        <fullName evidence="2">Prenyltransferase and squalene oxidase repeat-containing protein</fullName>
    </submittedName>
</protein>
<dbReference type="AlphaFoldDB" id="A0A239DR91"/>